<dbReference type="PANTHER" id="PTHR30097:SF4">
    <property type="entry name" value="SLR6042 PROTEIN"/>
    <property type="match status" value="1"/>
</dbReference>
<protein>
    <submittedName>
        <fullName evidence="4">Uncharacterized protein</fullName>
    </submittedName>
</protein>
<dbReference type="GO" id="GO:0015679">
    <property type="term" value="P:plasma membrane copper ion transport"/>
    <property type="evidence" value="ECO:0007669"/>
    <property type="project" value="TreeGrafter"/>
</dbReference>
<dbReference type="SUPFAM" id="SSF111369">
    <property type="entry name" value="HlyD-like secretion proteins"/>
    <property type="match status" value="1"/>
</dbReference>
<dbReference type="GO" id="GO:0060003">
    <property type="term" value="P:copper ion export"/>
    <property type="evidence" value="ECO:0007669"/>
    <property type="project" value="TreeGrafter"/>
</dbReference>
<evidence type="ECO:0000256" key="3">
    <source>
        <dbReference type="SAM" id="SignalP"/>
    </source>
</evidence>
<dbReference type="GO" id="GO:0030313">
    <property type="term" value="C:cell envelope"/>
    <property type="evidence" value="ECO:0007669"/>
    <property type="project" value="TreeGrafter"/>
</dbReference>
<dbReference type="Gene3D" id="1.10.287.470">
    <property type="entry name" value="Helix hairpin bin"/>
    <property type="match status" value="1"/>
</dbReference>
<feature type="coiled-coil region" evidence="2">
    <location>
        <begin position="84"/>
        <end position="111"/>
    </location>
</feature>
<dbReference type="Gene3D" id="2.40.30.170">
    <property type="match status" value="1"/>
</dbReference>
<reference evidence="4" key="1">
    <citation type="journal article" date="2020" name="mSystems">
        <title>Genome- and Community-Level Interaction Insights into Carbon Utilization and Element Cycling Functions of Hydrothermarchaeota in Hydrothermal Sediment.</title>
        <authorList>
            <person name="Zhou Z."/>
            <person name="Liu Y."/>
            <person name="Xu W."/>
            <person name="Pan J."/>
            <person name="Luo Z.H."/>
            <person name="Li M."/>
        </authorList>
    </citation>
    <scope>NUCLEOTIDE SEQUENCE [LARGE SCALE GENOMIC DNA]</scope>
    <source>
        <strain evidence="4">HyVt-507</strain>
    </source>
</reference>
<dbReference type="Proteomes" id="UP000886390">
    <property type="component" value="Unassembled WGS sequence"/>
</dbReference>
<proteinExistence type="predicted"/>
<keyword evidence="3" id="KW-0732">Signal</keyword>
<feature type="signal peptide" evidence="3">
    <location>
        <begin position="1"/>
        <end position="18"/>
    </location>
</feature>
<feature type="chain" id="PRO_5028428988" evidence="3">
    <location>
        <begin position="19"/>
        <end position="359"/>
    </location>
</feature>
<keyword evidence="1" id="KW-0813">Transport</keyword>
<dbReference type="Gene3D" id="2.40.50.100">
    <property type="match status" value="1"/>
</dbReference>
<gene>
    <name evidence="4" type="ORF">ENJ67_01370</name>
</gene>
<sequence length="359" mass="40107">MNKILLLLTTFISAALLAVEIPTEHVTMHSFSESKKINAKVIQLSNAQEAITSVVAGHLEKYFVKPAQVVKKGQKIALIESIVISKMTAEYLSLKKQLAASKKNYEALKKLYEKGMTSMSELNNESIKKSAIAAQLNALESQLLTLGIDTKNLTQATPNYTLYSHSGGKISALLKPLHSSVSENDPIVNIAKEQAYYIKSYLPIEYATKAKLGDKIVVEYAHKKIPTHITQIMPKVDEDTQRVVALSSVDEKVDNLFINTYVEATLYFGDKLQYPAVKKSALSFFNNEWVVFVPNEEEEHHEKEEHHEAPYTLAVVNIVAEDENFVAIEGLELGEEYVSDKSYYVKSMILKSSLGEHGH</sequence>
<evidence type="ECO:0000256" key="2">
    <source>
        <dbReference type="SAM" id="Coils"/>
    </source>
</evidence>
<dbReference type="EMBL" id="DRNH01000075">
    <property type="protein sequence ID" value="HFB53356.1"/>
    <property type="molecule type" value="Genomic_DNA"/>
</dbReference>
<dbReference type="PANTHER" id="PTHR30097">
    <property type="entry name" value="CATION EFFLUX SYSTEM PROTEIN CUSB"/>
    <property type="match status" value="1"/>
</dbReference>
<dbReference type="InterPro" id="IPR051909">
    <property type="entry name" value="MFP_Cation_Efflux"/>
</dbReference>
<dbReference type="AlphaFoldDB" id="A0A7C3G9U1"/>
<organism evidence="4">
    <name type="scientific">Sulfurimonas autotrophica</name>
    <dbReference type="NCBI Taxonomy" id="202747"/>
    <lineage>
        <taxon>Bacteria</taxon>
        <taxon>Pseudomonadati</taxon>
        <taxon>Campylobacterota</taxon>
        <taxon>Epsilonproteobacteria</taxon>
        <taxon>Campylobacterales</taxon>
        <taxon>Sulfurimonadaceae</taxon>
        <taxon>Sulfurimonas</taxon>
    </lineage>
</organism>
<evidence type="ECO:0000313" key="4">
    <source>
        <dbReference type="EMBL" id="HFB53356.1"/>
    </source>
</evidence>
<evidence type="ECO:0000256" key="1">
    <source>
        <dbReference type="ARBA" id="ARBA00022448"/>
    </source>
</evidence>
<comment type="caution">
    <text evidence="4">The sequence shown here is derived from an EMBL/GenBank/DDBJ whole genome shotgun (WGS) entry which is preliminary data.</text>
</comment>
<accession>A0A7C3G9U1</accession>
<keyword evidence="2" id="KW-0175">Coiled coil</keyword>
<name>A0A7C3G9U1_9BACT</name>